<feature type="transmembrane region" description="Helical" evidence="1">
    <location>
        <begin position="18"/>
        <end position="39"/>
    </location>
</feature>
<feature type="transmembrane region" description="Helical" evidence="1">
    <location>
        <begin position="291"/>
        <end position="318"/>
    </location>
</feature>
<feature type="transmembrane region" description="Helical" evidence="1">
    <location>
        <begin position="114"/>
        <end position="135"/>
    </location>
</feature>
<accession>A0A3B0VRT9</accession>
<feature type="transmembrane region" description="Helical" evidence="1">
    <location>
        <begin position="424"/>
        <end position="444"/>
    </location>
</feature>
<dbReference type="EMBL" id="UOEU01000854">
    <property type="protein sequence ID" value="VAW41722.1"/>
    <property type="molecule type" value="Genomic_DNA"/>
</dbReference>
<gene>
    <name evidence="2" type="ORF">MNBD_CHLOROFLEXI01-190</name>
</gene>
<keyword evidence="1" id="KW-0472">Membrane</keyword>
<dbReference type="InterPro" id="IPR008910">
    <property type="entry name" value="MSC_TM_helix"/>
</dbReference>
<feature type="transmembrane region" description="Helical" evidence="1">
    <location>
        <begin position="202"/>
        <end position="227"/>
    </location>
</feature>
<keyword evidence="1" id="KW-1133">Transmembrane helix</keyword>
<dbReference type="Gene3D" id="1.10.287.1260">
    <property type="match status" value="2"/>
</dbReference>
<name>A0A3B0VRT9_9ZZZZ</name>
<dbReference type="NCBIfam" id="NF033912">
    <property type="entry name" value="msc"/>
    <property type="match status" value="1"/>
</dbReference>
<dbReference type="GO" id="GO:0008381">
    <property type="term" value="F:mechanosensitive monoatomic ion channel activity"/>
    <property type="evidence" value="ECO:0007669"/>
    <property type="project" value="InterPro"/>
</dbReference>
<dbReference type="PANTHER" id="PTHR30221">
    <property type="entry name" value="SMALL-CONDUCTANCE MECHANOSENSITIVE CHANNEL"/>
    <property type="match status" value="1"/>
</dbReference>
<keyword evidence="1" id="KW-0812">Transmembrane</keyword>
<evidence type="ECO:0000256" key="1">
    <source>
        <dbReference type="SAM" id="Phobius"/>
    </source>
</evidence>
<proteinExistence type="predicted"/>
<feature type="transmembrane region" description="Helical" evidence="1">
    <location>
        <begin position="173"/>
        <end position="196"/>
    </location>
</feature>
<evidence type="ECO:0008006" key="3">
    <source>
        <dbReference type="Google" id="ProtNLM"/>
    </source>
</evidence>
<feature type="transmembrane region" description="Helical" evidence="1">
    <location>
        <begin position="385"/>
        <end position="412"/>
    </location>
</feature>
<feature type="transmembrane region" description="Helical" evidence="1">
    <location>
        <begin position="355"/>
        <end position="373"/>
    </location>
</feature>
<organism evidence="2">
    <name type="scientific">hydrothermal vent metagenome</name>
    <dbReference type="NCBI Taxonomy" id="652676"/>
    <lineage>
        <taxon>unclassified sequences</taxon>
        <taxon>metagenomes</taxon>
        <taxon>ecological metagenomes</taxon>
    </lineage>
</organism>
<protein>
    <recommendedName>
        <fullName evidence="3">Small-conductance mechanosensitive channel</fullName>
    </recommendedName>
</protein>
<dbReference type="InterPro" id="IPR045275">
    <property type="entry name" value="MscS_archaea/bacteria_type"/>
</dbReference>
<dbReference type="Pfam" id="PF05552">
    <property type="entry name" value="MS_channel_1st_1"/>
    <property type="match status" value="4"/>
</dbReference>
<evidence type="ECO:0000313" key="2">
    <source>
        <dbReference type="EMBL" id="VAW41722.1"/>
    </source>
</evidence>
<dbReference type="AlphaFoldDB" id="A0A3B0VRT9"/>
<sequence>MEQIQDFFTDLGPIGSSILAFIGGLLLLIVGYFVARLVASLVRNLLKRTNLDNRAAKWLEGEDGIRPFSIEDVVAKVVFWLIFLFFIVGFLQQINLPGVAAPLQSLLNRITTEYLPRLGSAALLLLAAGVIAYILRTIVRRGAAMLNADSWFSKHAALEEGERVSVSESLATAVYWFVFLLFLPAILNALGVQAIAEPIQAVFAQFFGYIPNIFGAAITLLIGWFVARVVRQIVSNLLAALGSDSFGERLGLSGERTLSKMVGTVLYTFILLFTIISALDTLNIDAISQPATMMLTTIIDALPSIFGAALVLVISFYIGRMIANLIVDLLRGVGFDGIPAKLGLSWSGTRQPTDLIGTLIIIGVMLFASLSAAELLGSAFLSDILATFIGFGGQLVLAVIIFAMGLYLANLVRNLILGAGGAQANFTATMARVAILILTTAMALRQLGIANDIVNMAFGILLGALGVAAALAFGLGSREVAGREVERLVANLRGENNENS</sequence>
<feature type="transmembrane region" description="Helical" evidence="1">
    <location>
        <begin position="73"/>
        <end position="94"/>
    </location>
</feature>
<dbReference type="PANTHER" id="PTHR30221:SF1">
    <property type="entry name" value="SMALL-CONDUCTANCE MECHANOSENSITIVE CHANNEL"/>
    <property type="match status" value="1"/>
</dbReference>
<feature type="transmembrane region" description="Helical" evidence="1">
    <location>
        <begin position="456"/>
        <end position="475"/>
    </location>
</feature>
<feature type="transmembrane region" description="Helical" evidence="1">
    <location>
        <begin position="258"/>
        <end position="279"/>
    </location>
</feature>
<reference evidence="2" key="1">
    <citation type="submission" date="2018-06" db="EMBL/GenBank/DDBJ databases">
        <authorList>
            <person name="Zhirakovskaya E."/>
        </authorList>
    </citation>
    <scope>NUCLEOTIDE SEQUENCE</scope>
</reference>